<evidence type="ECO:0000313" key="2">
    <source>
        <dbReference type="EMBL" id="WQG89817.1"/>
    </source>
</evidence>
<gene>
    <name evidence="1" type="ORF">SAMN05661012_00526</name>
    <name evidence="2" type="ORF">SR876_33330</name>
</gene>
<keyword evidence="4" id="KW-1185">Reference proteome</keyword>
<dbReference type="Proteomes" id="UP000183788">
    <property type="component" value="Unassembled WGS sequence"/>
</dbReference>
<accession>A0A1K1M8G0</accession>
<dbReference type="AlphaFoldDB" id="A0A1K1M8G0"/>
<dbReference type="EMBL" id="CP140154">
    <property type="protein sequence ID" value="WQG89817.1"/>
    <property type="molecule type" value="Genomic_DNA"/>
</dbReference>
<organism evidence="1 3">
    <name type="scientific">Chitinophaga sancti</name>
    <dbReference type="NCBI Taxonomy" id="1004"/>
    <lineage>
        <taxon>Bacteria</taxon>
        <taxon>Pseudomonadati</taxon>
        <taxon>Bacteroidota</taxon>
        <taxon>Chitinophagia</taxon>
        <taxon>Chitinophagales</taxon>
        <taxon>Chitinophagaceae</taxon>
        <taxon>Chitinophaga</taxon>
    </lineage>
</organism>
<protein>
    <submittedName>
        <fullName evidence="1">Uncharacterized protein</fullName>
    </submittedName>
</protein>
<reference evidence="1 3" key="1">
    <citation type="submission" date="2016-11" db="EMBL/GenBank/DDBJ databases">
        <authorList>
            <person name="Jaros S."/>
            <person name="Januszkiewicz K."/>
            <person name="Wedrychowicz H."/>
        </authorList>
    </citation>
    <scope>NUCLEOTIDE SEQUENCE [LARGE SCALE GENOMIC DNA]</scope>
    <source>
        <strain evidence="1 3">DSM 784</strain>
    </source>
</reference>
<evidence type="ECO:0000313" key="3">
    <source>
        <dbReference type="Proteomes" id="UP000183788"/>
    </source>
</evidence>
<reference evidence="2 4" key="2">
    <citation type="submission" date="2023-11" db="EMBL/GenBank/DDBJ databases">
        <title>MicrobeMod: A computational toolkit for identifying prokaryotic methylation and restriction-modification with nanopore sequencing.</title>
        <authorList>
            <person name="Crits-Christoph A."/>
            <person name="Kang S.C."/>
            <person name="Lee H."/>
            <person name="Ostrov N."/>
        </authorList>
    </citation>
    <scope>NUCLEOTIDE SEQUENCE [LARGE SCALE GENOMIC DNA]</scope>
    <source>
        <strain evidence="2 4">ATCC 23090</strain>
    </source>
</reference>
<dbReference type="EMBL" id="FPIZ01000001">
    <property type="protein sequence ID" value="SFW19413.1"/>
    <property type="molecule type" value="Genomic_DNA"/>
</dbReference>
<dbReference type="STRING" id="1004.SAMN05661012_00526"/>
<name>A0A1K1M8G0_9BACT</name>
<sequence>MKHHNSIRIFAPVFLLLCFSRCTPKDPDNFQIPLNKARASRHVISQQEAENLTNGFQRGKKELQARLQGNYLDSAFNIPDAEMFNRDAIAALLNAKGADGIRIYMGKDEKGQVRLVLLPVDRKGNDIHTTLVSRQTALNVPGIQSAQAQGTMQAMESGQRCPPLCKDVVQPK</sequence>
<evidence type="ECO:0000313" key="1">
    <source>
        <dbReference type="EMBL" id="SFW19413.1"/>
    </source>
</evidence>
<dbReference type="Proteomes" id="UP001326715">
    <property type="component" value="Chromosome"/>
</dbReference>
<dbReference type="OrthoDB" id="661656at2"/>
<evidence type="ECO:0000313" key="4">
    <source>
        <dbReference type="Proteomes" id="UP001326715"/>
    </source>
</evidence>
<proteinExistence type="predicted"/>
<dbReference type="RefSeq" id="WP_072357039.1">
    <property type="nucleotide sequence ID" value="NZ_CBHWAX010000028.1"/>
</dbReference>